<comment type="caution">
    <text evidence="1">The sequence shown here is derived from an EMBL/GenBank/DDBJ whole genome shotgun (WGS) entry which is preliminary data.</text>
</comment>
<keyword evidence="2" id="KW-1185">Reference proteome</keyword>
<reference evidence="1 2" key="1">
    <citation type="journal article" date="2017" name="Infect. Genet. Evol.">
        <title>The new phylogeny of the genus Mycobacterium: The old and the news.</title>
        <authorList>
            <person name="Tortoli E."/>
            <person name="Fedrizzi T."/>
            <person name="Meehan C.J."/>
            <person name="Trovato A."/>
            <person name="Grottola A."/>
            <person name="Giacobazzi E."/>
            <person name="Serpini G.F."/>
            <person name="Tagliazucchi S."/>
            <person name="Fabio A."/>
            <person name="Bettua C."/>
            <person name="Bertorelli R."/>
            <person name="Frascaro F."/>
            <person name="De Sanctis V."/>
            <person name="Pecorari M."/>
            <person name="Jousson O."/>
            <person name="Segata N."/>
            <person name="Cirillo D.M."/>
        </authorList>
    </citation>
    <scope>NUCLEOTIDE SEQUENCE [LARGE SCALE GENOMIC DNA]</scope>
    <source>
        <strain evidence="1 2">CIP1034565</strain>
    </source>
</reference>
<dbReference type="Pfam" id="PF13376">
    <property type="entry name" value="OmdA"/>
    <property type="match status" value="1"/>
</dbReference>
<protein>
    <recommendedName>
        <fullName evidence="3">Bacteriocin-protection protein, YdeI/OmpD-associated family</fullName>
    </recommendedName>
</protein>
<dbReference type="STRING" id="85968.GCA_900073015_00921"/>
<sequence length="195" mass="21997">MDTKDEPEVLVVPDAAAWREWLDANEGGNDGVWLLLAKKGVTTPTSLSYAQALDEALCSGWIDGQNKGIDDQTYRQRFTPRRARSIWSARNVTHIERLTTEGRMRERGLAEVQRAKADGRWDAAYAGQASIQVPDDLSVALDQKPAARRTFDALNATNRYAVLHRVVTARTQPTRERRIEKFVEMLARGESIYPQ</sequence>
<proteinExistence type="predicted"/>
<organism evidence="1 2">
    <name type="scientific">Mycolicibacterium brumae</name>
    <dbReference type="NCBI Taxonomy" id="85968"/>
    <lineage>
        <taxon>Bacteria</taxon>
        <taxon>Bacillati</taxon>
        <taxon>Actinomycetota</taxon>
        <taxon>Actinomycetes</taxon>
        <taxon>Mycobacteriales</taxon>
        <taxon>Mycobacteriaceae</taxon>
        <taxon>Mycolicibacterium</taxon>
    </lineage>
</organism>
<dbReference type="RefSeq" id="WP_090586735.1">
    <property type="nucleotide sequence ID" value="NZ_CP104302.1"/>
</dbReference>
<dbReference type="EMBL" id="PDCN02000046">
    <property type="protein sequence ID" value="PIB73084.1"/>
    <property type="molecule type" value="Genomic_DNA"/>
</dbReference>
<dbReference type="AlphaFoldDB" id="A0A2G5P5B2"/>
<evidence type="ECO:0000313" key="1">
    <source>
        <dbReference type="EMBL" id="PIB73084.1"/>
    </source>
</evidence>
<dbReference type="OrthoDB" id="9796999at2"/>
<evidence type="ECO:0000313" key="2">
    <source>
        <dbReference type="Proteomes" id="UP000230551"/>
    </source>
</evidence>
<dbReference type="Proteomes" id="UP000230551">
    <property type="component" value="Unassembled WGS sequence"/>
</dbReference>
<gene>
    <name evidence="1" type="ORF">CQY22_018370</name>
</gene>
<name>A0A2G5P5B2_9MYCO</name>
<accession>A0A2G5P5B2</accession>
<evidence type="ECO:0008006" key="3">
    <source>
        <dbReference type="Google" id="ProtNLM"/>
    </source>
</evidence>